<comment type="caution">
    <text evidence="13">The sequence shown here is derived from an EMBL/GenBank/DDBJ whole genome shotgun (WGS) entry which is preliminary data.</text>
</comment>
<dbReference type="Proteomes" id="UP000663873">
    <property type="component" value="Unassembled WGS sequence"/>
</dbReference>
<keyword evidence="6" id="KW-0294">Fucose metabolism</keyword>
<keyword evidence="14" id="KW-1185">Reference proteome</keyword>
<gene>
    <name evidence="13" type="ORF">UJA718_LOCUS24007</name>
</gene>
<evidence type="ECO:0000256" key="7">
    <source>
        <dbReference type="ARBA" id="ARBA00023277"/>
    </source>
</evidence>
<dbReference type="AlphaFoldDB" id="A0A820TDJ9"/>
<dbReference type="PANTHER" id="PTHR13398:SF0">
    <property type="entry name" value="GDP-FUCOSE PROTEIN O-FUCOSYLTRANSFERASE 2"/>
    <property type="match status" value="1"/>
</dbReference>
<dbReference type="Pfam" id="PF10250">
    <property type="entry name" value="O-FucT"/>
    <property type="match status" value="1"/>
</dbReference>
<dbReference type="PANTHER" id="PTHR13398">
    <property type="entry name" value="GDP-FUCOSE PROTEIN O-FUCOSYLTRANSFERASE 2"/>
    <property type="match status" value="1"/>
</dbReference>
<reference evidence="13" key="1">
    <citation type="submission" date="2021-02" db="EMBL/GenBank/DDBJ databases">
        <authorList>
            <person name="Nowell W R."/>
        </authorList>
    </citation>
    <scope>NUCLEOTIDE SEQUENCE</scope>
</reference>
<comment type="catalytic activity">
    <reaction evidence="12">
        <text>L-seryl-[protein] + GDP-beta-L-fucose = 3-O-(alpha-L-fucosyl)-L-seryl-[protein] + GDP + H(+)</text>
        <dbReference type="Rhea" id="RHEA:63644"/>
        <dbReference type="Rhea" id="RHEA-COMP:9863"/>
        <dbReference type="Rhea" id="RHEA-COMP:17914"/>
        <dbReference type="ChEBI" id="CHEBI:15378"/>
        <dbReference type="ChEBI" id="CHEBI:29999"/>
        <dbReference type="ChEBI" id="CHEBI:57273"/>
        <dbReference type="ChEBI" id="CHEBI:58189"/>
        <dbReference type="ChEBI" id="CHEBI:189632"/>
        <dbReference type="EC" id="2.4.1.221"/>
    </reaction>
    <physiologicalReaction direction="left-to-right" evidence="12">
        <dbReference type="Rhea" id="RHEA:63645"/>
    </physiologicalReaction>
</comment>
<comment type="subcellular location">
    <subcellularLocation>
        <location evidence="1">Endoplasmic reticulum</location>
    </subcellularLocation>
</comment>
<dbReference type="EMBL" id="CAJOBP010005397">
    <property type="protein sequence ID" value="CAF4468453.1"/>
    <property type="molecule type" value="Genomic_DNA"/>
</dbReference>
<evidence type="ECO:0000256" key="9">
    <source>
        <dbReference type="ARBA" id="ARBA00026232"/>
    </source>
</evidence>
<evidence type="ECO:0000256" key="4">
    <source>
        <dbReference type="ARBA" id="ARBA00022679"/>
    </source>
</evidence>
<keyword evidence="4" id="KW-0808">Transferase</keyword>
<dbReference type="EC" id="2.4.1.221" evidence="3"/>
<keyword evidence="5" id="KW-0256">Endoplasmic reticulum</keyword>
<dbReference type="Gene3D" id="3.40.50.11340">
    <property type="match status" value="1"/>
</dbReference>
<organism evidence="13 14">
    <name type="scientific">Rotaria socialis</name>
    <dbReference type="NCBI Taxonomy" id="392032"/>
    <lineage>
        <taxon>Eukaryota</taxon>
        <taxon>Metazoa</taxon>
        <taxon>Spiralia</taxon>
        <taxon>Gnathifera</taxon>
        <taxon>Rotifera</taxon>
        <taxon>Eurotatoria</taxon>
        <taxon>Bdelloidea</taxon>
        <taxon>Philodinida</taxon>
        <taxon>Philodinidae</taxon>
        <taxon>Rotaria</taxon>
    </lineage>
</organism>
<evidence type="ECO:0000256" key="1">
    <source>
        <dbReference type="ARBA" id="ARBA00004240"/>
    </source>
</evidence>
<evidence type="ECO:0000256" key="12">
    <source>
        <dbReference type="ARBA" id="ARBA00048647"/>
    </source>
</evidence>
<keyword evidence="7" id="KW-0119">Carbohydrate metabolism</keyword>
<dbReference type="InterPro" id="IPR019378">
    <property type="entry name" value="GDP-Fuc_O-FucTrfase"/>
</dbReference>
<dbReference type="Gene3D" id="3.40.50.11350">
    <property type="match status" value="1"/>
</dbReference>
<evidence type="ECO:0000313" key="13">
    <source>
        <dbReference type="EMBL" id="CAF4468453.1"/>
    </source>
</evidence>
<protein>
    <recommendedName>
        <fullName evidence="9">GDP-fucose protein O-fucosyltransferase 2</fullName>
        <ecNumber evidence="3">2.4.1.221</ecNumber>
    </recommendedName>
    <alternativeName>
        <fullName evidence="10">Peptide-O-fucosyltransferase 2</fullName>
    </alternativeName>
</protein>
<comment type="pathway">
    <text evidence="2">Protein modification; protein glycosylation.</text>
</comment>
<evidence type="ECO:0000256" key="8">
    <source>
        <dbReference type="ARBA" id="ARBA00025803"/>
    </source>
</evidence>
<name>A0A820TDJ9_9BILA</name>
<dbReference type="GO" id="GO:0046922">
    <property type="term" value="F:peptide-O-fucosyltransferase activity"/>
    <property type="evidence" value="ECO:0007669"/>
    <property type="project" value="UniProtKB-EC"/>
</dbReference>
<evidence type="ECO:0000256" key="5">
    <source>
        <dbReference type="ARBA" id="ARBA00022824"/>
    </source>
</evidence>
<accession>A0A820TDJ9</accession>
<evidence type="ECO:0000256" key="3">
    <source>
        <dbReference type="ARBA" id="ARBA00012196"/>
    </source>
</evidence>
<evidence type="ECO:0000256" key="11">
    <source>
        <dbReference type="ARBA" id="ARBA00047273"/>
    </source>
</evidence>
<evidence type="ECO:0000313" key="14">
    <source>
        <dbReference type="Proteomes" id="UP000663873"/>
    </source>
</evidence>
<evidence type="ECO:0000256" key="6">
    <source>
        <dbReference type="ARBA" id="ARBA00023253"/>
    </source>
</evidence>
<dbReference type="GO" id="GO:0005783">
    <property type="term" value="C:endoplasmic reticulum"/>
    <property type="evidence" value="ECO:0007669"/>
    <property type="project" value="UniProtKB-SubCell"/>
</dbReference>
<dbReference type="GO" id="GO:0006004">
    <property type="term" value="P:fucose metabolic process"/>
    <property type="evidence" value="ECO:0007669"/>
    <property type="project" value="UniProtKB-KW"/>
</dbReference>
<proteinExistence type="inferred from homology"/>
<evidence type="ECO:0000256" key="2">
    <source>
        <dbReference type="ARBA" id="ARBA00004922"/>
    </source>
</evidence>
<dbReference type="InterPro" id="IPR045130">
    <property type="entry name" value="OFUT2-like"/>
</dbReference>
<sequence>WANVTLFPFIIHRIMLSNGNTSIDILKTRYNLAFTSSHVNSPKYLWCVNHYGPNNQLKDFTKCCVIAIMHNFTLIIPPIFPHYQDKTQGIQNFGDFYDLEQLAQVLNFITIKQFIQKTKDNQNTTTIDCNMQQRDLDVHMTYYSENSWKSVENDHNIKIHFNRLVNLSSQPNLKEEIIREAENCTSIFLNIHYLALTHLSKAENTLVQKLFRHIHRTSLIQRMASQLINQLPQLAIGNFSGNKLTKWAVAHMRLGDRVVMSVPRYLKQILHLIANGVHFTHLHIMCPYLNSTDIDQVTNSVPVAITTTTQLFDRVRLALDDYLFDVLEQEISFQAPIFIASPGTTYSATIVMQRLHQKKGTTYIFSDQPENHTFLVTEQNAIYYC</sequence>
<evidence type="ECO:0000256" key="10">
    <source>
        <dbReference type="ARBA" id="ARBA00033083"/>
    </source>
</evidence>
<feature type="non-terminal residue" evidence="13">
    <location>
        <position position="1"/>
    </location>
</feature>
<comment type="similarity">
    <text evidence="8">Belongs to the glycosyltransferase 68 family.</text>
</comment>
<comment type="catalytic activity">
    <reaction evidence="11">
        <text>L-threonyl-[protein] + GDP-beta-L-fucose = 3-O-(alpha-L-fucosyl)-L-threonyl-[protein] + GDP + H(+)</text>
        <dbReference type="Rhea" id="RHEA:70491"/>
        <dbReference type="Rhea" id="RHEA-COMP:11060"/>
        <dbReference type="Rhea" id="RHEA-COMP:17915"/>
        <dbReference type="ChEBI" id="CHEBI:15378"/>
        <dbReference type="ChEBI" id="CHEBI:30013"/>
        <dbReference type="ChEBI" id="CHEBI:57273"/>
        <dbReference type="ChEBI" id="CHEBI:58189"/>
        <dbReference type="ChEBI" id="CHEBI:189631"/>
        <dbReference type="EC" id="2.4.1.221"/>
    </reaction>
    <physiologicalReaction direction="left-to-right" evidence="11">
        <dbReference type="Rhea" id="RHEA:70492"/>
    </physiologicalReaction>
</comment>